<feature type="chain" id="PRO_5008679215" description="Lectin" evidence="2">
    <location>
        <begin position="22"/>
        <end position="215"/>
    </location>
</feature>
<dbReference type="STRING" id="56449.XBLMG947_1998"/>
<name>A0A1C3NLB9_9XANT</name>
<sequence>MTSRLFCLMGALLALTGCNRADQSPAPATPASADHVSAAAADDQPAATVPPATAPAGTFPSHTPSDPAALARMDGYGDLRFGMDATQARAAWGGELRGEAATDGGCYLLRPQWASDARRFGFMFEGGHLVRFQTSEPKETAPGGGRVGMTSTQLRALYPDGLTEQPHKYVPNALTLRLSDAATKTALVFETDADGKVTRWRVGQPPQVDYVEGCG</sequence>
<dbReference type="PROSITE" id="PS51257">
    <property type="entry name" value="PROKAR_LIPOPROTEIN"/>
    <property type="match status" value="1"/>
</dbReference>
<keyword evidence="2" id="KW-0732">Signal</keyword>
<evidence type="ECO:0000256" key="1">
    <source>
        <dbReference type="SAM" id="MobiDB-lite"/>
    </source>
</evidence>
<dbReference type="EMBL" id="FLTX01000031">
    <property type="protein sequence ID" value="SBV51212.1"/>
    <property type="molecule type" value="Genomic_DNA"/>
</dbReference>
<proteinExistence type="predicted"/>
<accession>A0A1C3NLB9</accession>
<evidence type="ECO:0000313" key="3">
    <source>
        <dbReference type="EMBL" id="SBV51212.1"/>
    </source>
</evidence>
<protein>
    <recommendedName>
        <fullName evidence="5">Lectin</fullName>
    </recommendedName>
</protein>
<gene>
    <name evidence="3" type="ORF">XBLMG947_1998</name>
</gene>
<dbReference type="AlphaFoldDB" id="A0A1C3NLB9"/>
<feature type="signal peptide" evidence="2">
    <location>
        <begin position="1"/>
        <end position="21"/>
    </location>
</feature>
<reference evidence="3 4" key="1">
    <citation type="submission" date="2016-06" db="EMBL/GenBank/DDBJ databases">
        <authorList>
            <person name="Kjaerup R.B."/>
            <person name="Dalgaard T.S."/>
            <person name="Juul-Madsen H.R."/>
        </authorList>
    </citation>
    <scope>NUCLEOTIDE SEQUENCE [LARGE SCALE GENOMIC DNA]</scope>
    <source>
        <strain evidence="3">LMG947</strain>
    </source>
</reference>
<feature type="compositionally biased region" description="Low complexity" evidence="1">
    <location>
        <begin position="31"/>
        <end position="56"/>
    </location>
</feature>
<feature type="region of interest" description="Disordered" evidence="1">
    <location>
        <begin position="22"/>
        <end position="66"/>
    </location>
</feature>
<organism evidence="3 4">
    <name type="scientific">Xanthomonas bromi</name>
    <dbReference type="NCBI Taxonomy" id="56449"/>
    <lineage>
        <taxon>Bacteria</taxon>
        <taxon>Pseudomonadati</taxon>
        <taxon>Pseudomonadota</taxon>
        <taxon>Gammaproteobacteria</taxon>
        <taxon>Lysobacterales</taxon>
        <taxon>Lysobacteraceae</taxon>
        <taxon>Xanthomonas</taxon>
    </lineage>
</organism>
<dbReference type="Proteomes" id="UP000092503">
    <property type="component" value="Unassembled WGS sequence"/>
</dbReference>
<evidence type="ECO:0000313" key="4">
    <source>
        <dbReference type="Proteomes" id="UP000092503"/>
    </source>
</evidence>
<evidence type="ECO:0008006" key="5">
    <source>
        <dbReference type="Google" id="ProtNLM"/>
    </source>
</evidence>
<evidence type="ECO:0000256" key="2">
    <source>
        <dbReference type="SAM" id="SignalP"/>
    </source>
</evidence>